<sequence length="55" mass="5901">EMRTGSRPRLVEGLLLQPDIREEPDLVRDNGGVERGEFGALLNLLATLAAGVDLG</sequence>
<keyword evidence="2" id="KW-1185">Reference proteome</keyword>
<accession>A0ABD0RA68</accession>
<name>A0ABD0RA68_CIRMR</name>
<dbReference type="AlphaFoldDB" id="A0ABD0RA68"/>
<comment type="caution">
    <text evidence="1">The sequence shown here is derived from an EMBL/GenBank/DDBJ whole genome shotgun (WGS) entry which is preliminary data.</text>
</comment>
<reference evidence="1 2" key="1">
    <citation type="submission" date="2024-05" db="EMBL/GenBank/DDBJ databases">
        <title>Genome sequencing and assembly of Indian major carp, Cirrhinus mrigala (Hamilton, 1822).</title>
        <authorList>
            <person name="Mohindra V."/>
            <person name="Chowdhury L.M."/>
            <person name="Lal K."/>
            <person name="Jena J.K."/>
        </authorList>
    </citation>
    <scope>NUCLEOTIDE SEQUENCE [LARGE SCALE GENOMIC DNA]</scope>
    <source>
        <strain evidence="1">CM1030</strain>
        <tissue evidence="1">Blood</tissue>
    </source>
</reference>
<proteinExistence type="predicted"/>
<organism evidence="1 2">
    <name type="scientific">Cirrhinus mrigala</name>
    <name type="common">Mrigala</name>
    <dbReference type="NCBI Taxonomy" id="683832"/>
    <lineage>
        <taxon>Eukaryota</taxon>
        <taxon>Metazoa</taxon>
        <taxon>Chordata</taxon>
        <taxon>Craniata</taxon>
        <taxon>Vertebrata</taxon>
        <taxon>Euteleostomi</taxon>
        <taxon>Actinopterygii</taxon>
        <taxon>Neopterygii</taxon>
        <taxon>Teleostei</taxon>
        <taxon>Ostariophysi</taxon>
        <taxon>Cypriniformes</taxon>
        <taxon>Cyprinidae</taxon>
        <taxon>Labeoninae</taxon>
        <taxon>Labeonini</taxon>
        <taxon>Cirrhinus</taxon>
    </lineage>
</organism>
<feature type="non-terminal residue" evidence="1">
    <location>
        <position position="1"/>
    </location>
</feature>
<evidence type="ECO:0000313" key="1">
    <source>
        <dbReference type="EMBL" id="KAL0194763.1"/>
    </source>
</evidence>
<protein>
    <submittedName>
        <fullName evidence="1">Uncharacterized protein</fullName>
    </submittedName>
</protein>
<dbReference type="EMBL" id="JAMKFB020000004">
    <property type="protein sequence ID" value="KAL0194763.1"/>
    <property type="molecule type" value="Genomic_DNA"/>
</dbReference>
<feature type="non-terminal residue" evidence="1">
    <location>
        <position position="55"/>
    </location>
</feature>
<dbReference type="Proteomes" id="UP001529510">
    <property type="component" value="Unassembled WGS sequence"/>
</dbReference>
<evidence type="ECO:0000313" key="2">
    <source>
        <dbReference type="Proteomes" id="UP001529510"/>
    </source>
</evidence>
<gene>
    <name evidence="1" type="ORF">M9458_008335</name>
</gene>